<feature type="transmembrane region" description="Helical" evidence="17">
    <location>
        <begin position="280"/>
        <end position="301"/>
    </location>
</feature>
<feature type="transmembrane region" description="Helical" evidence="17">
    <location>
        <begin position="125"/>
        <end position="141"/>
    </location>
</feature>
<dbReference type="Pfam" id="PF21436">
    <property type="entry name" value="STT3-PglB_core"/>
    <property type="match status" value="1"/>
</dbReference>
<dbReference type="AlphaFoldDB" id="W0IA89"/>
<feature type="transmembrane region" description="Helical" evidence="17">
    <location>
        <begin position="364"/>
        <end position="380"/>
    </location>
</feature>
<evidence type="ECO:0000256" key="4">
    <source>
        <dbReference type="ARBA" id="ARBA00004922"/>
    </source>
</evidence>
<dbReference type="GeneID" id="24907784"/>
<evidence type="ECO:0000256" key="8">
    <source>
        <dbReference type="ARBA" id="ARBA00022679"/>
    </source>
</evidence>
<evidence type="ECO:0000256" key="17">
    <source>
        <dbReference type="SAM" id="Phobius"/>
    </source>
</evidence>
<evidence type="ECO:0000256" key="12">
    <source>
        <dbReference type="ARBA" id="ARBA00022989"/>
    </source>
</evidence>
<comment type="subcellular location">
    <subcellularLocation>
        <location evidence="3">Cell membrane</location>
        <topology evidence="3">Multi-pass membrane protein</topology>
    </subcellularLocation>
</comment>
<dbReference type="GO" id="GO:0046872">
    <property type="term" value="F:metal ion binding"/>
    <property type="evidence" value="ECO:0007669"/>
    <property type="project" value="UniProtKB-KW"/>
</dbReference>
<dbReference type="Gene3D" id="3.40.50.12610">
    <property type="match status" value="1"/>
</dbReference>
<name>W0IA89_9EURY</name>
<evidence type="ECO:0000256" key="2">
    <source>
        <dbReference type="ARBA" id="ARBA00001946"/>
    </source>
</evidence>
<keyword evidence="10" id="KW-0479">Metal-binding</keyword>
<evidence type="ECO:0000313" key="19">
    <source>
        <dbReference type="EMBL" id="AHF81400.1"/>
    </source>
</evidence>
<accession>W0IA89</accession>
<comment type="similarity">
    <text evidence="5">Belongs to the STT3 family.</text>
</comment>
<keyword evidence="9 17" id="KW-0812">Transmembrane</keyword>
<keyword evidence="20" id="KW-1185">Reference proteome</keyword>
<evidence type="ECO:0000256" key="15">
    <source>
        <dbReference type="ARBA" id="ARBA00030679"/>
    </source>
</evidence>
<evidence type="ECO:0000256" key="14">
    <source>
        <dbReference type="ARBA" id="ARBA00023211"/>
    </source>
</evidence>
<dbReference type="PANTHER" id="PTHR13872:SF1">
    <property type="entry name" value="DOLICHYL-DIPHOSPHOOLIGOSACCHARIDE--PROTEIN GLYCOSYLTRANSFERASE SUBUNIT STT3B"/>
    <property type="match status" value="1"/>
</dbReference>
<dbReference type="UniPathway" id="UPA00378"/>
<feature type="transmembrane region" description="Helical" evidence="17">
    <location>
        <begin position="12"/>
        <end position="31"/>
    </location>
</feature>
<evidence type="ECO:0000259" key="18">
    <source>
        <dbReference type="Pfam" id="PF21436"/>
    </source>
</evidence>
<dbReference type="InterPro" id="IPR003674">
    <property type="entry name" value="Oligo_trans_STT3"/>
</dbReference>
<protein>
    <recommendedName>
        <fullName evidence="6">dolichyl-phosphooligosaccharide-protein glycotransferase</fullName>
        <ecNumber evidence="6">2.4.99.21</ecNumber>
    </recommendedName>
    <alternativeName>
        <fullName evidence="15">Oligosaccharyl transferase</fullName>
    </alternativeName>
</protein>
<comment type="cofactor">
    <cofactor evidence="2">
        <name>Mg(2+)</name>
        <dbReference type="ChEBI" id="CHEBI:18420"/>
    </cofactor>
</comment>
<keyword evidence="12 17" id="KW-1133">Transmembrane helix</keyword>
<feature type="transmembrane region" description="Helical" evidence="17">
    <location>
        <begin position="204"/>
        <end position="221"/>
    </location>
</feature>
<feature type="transmembrane region" description="Helical" evidence="17">
    <location>
        <begin position="387"/>
        <end position="406"/>
    </location>
</feature>
<evidence type="ECO:0000256" key="9">
    <source>
        <dbReference type="ARBA" id="ARBA00022692"/>
    </source>
</evidence>
<organism evidence="19 20">
    <name type="scientific">Thermococcus paralvinellae</name>
    <dbReference type="NCBI Taxonomy" id="582419"/>
    <lineage>
        <taxon>Archaea</taxon>
        <taxon>Methanobacteriati</taxon>
        <taxon>Methanobacteriota</taxon>
        <taxon>Thermococci</taxon>
        <taxon>Thermococcales</taxon>
        <taxon>Thermococcaceae</taxon>
        <taxon>Thermococcus</taxon>
    </lineage>
</organism>
<dbReference type="STRING" id="582419.TES1_2025"/>
<feature type="transmembrane region" description="Helical" evidence="17">
    <location>
        <begin position="444"/>
        <end position="463"/>
    </location>
</feature>
<comment type="catalytic activity">
    <reaction evidence="16">
        <text>an archaeal dolichyl phosphooligosaccharide + [protein]-L-asparagine = an archaeal dolichyl phosphate + a glycoprotein with the oligosaccharide chain attached by N-beta-D-glycosyl linkage to a protein L-asparagine.</text>
        <dbReference type="EC" id="2.4.99.21"/>
    </reaction>
</comment>
<dbReference type="GO" id="GO:0004576">
    <property type="term" value="F:oligosaccharyl transferase activity"/>
    <property type="evidence" value="ECO:0007669"/>
    <property type="project" value="InterPro"/>
</dbReference>
<dbReference type="Proteomes" id="UP000019027">
    <property type="component" value="Chromosome"/>
</dbReference>
<feature type="transmembrane region" description="Helical" evidence="17">
    <location>
        <begin position="181"/>
        <end position="198"/>
    </location>
</feature>
<sequence length="769" mass="88862">MEKLDKIFGPKFALSLIILIAAVFRLVPLRYKYLFGYDPYFHLAYIEESLKAGYWLKFITFANGPWGTKISHPLGLYLAPYYVYKVLSVFGVSLYDAFRVTPVIFGVLTIVFFYLAMFNLYGKREAFFSALFLSVMFGHVFRSMANYYRGDNYMLFWYSVALFGVSLALKKTRRAWRYKRFVFYLIPAFASGLAAIFWQAYYPIFAFLLTNAFFITLWAFFSGRQKYFADSIFLAISTAVGVLIAVKLGELYGYGMLWDNWTSRKIAKDLGLTLDNIKDIYLWSHLRVLVPLVLAFILVLFVFSRIKSLKFRLLLLSISILVSVTVFFKFPNRYILLLKEILTGFGIFTNAPILETQKSSFKDLFAAYSIVMFLAPFYLLRFRKPTIADFLNLGLIFPSLIMIYYWTRFLFIGSITVALMGGVGLITLYDTLTTRFEPSRRKMVALGVVFLVLIPIVAGVFGFERAYRERPFMNKHWENALIYLKKNSNENDVVLAWWDYGHWISYYARRAPLAQGTSNAWVAEYFLGRINNNQLMARGVDYIIVSYDTALKFGAILDTAKSEKKGHFLMILPLTSKIGALVFERGEYKILAKPGDKWDILIRSGNAVFSPKEAFLEYRGNITKLGLKEGKVADAYVYLNLNYDYAVLMTGKSFNTILAKLMFTNEYPENYKLVYSDGGYIKIFKFTHPNVEIKKEKSTIRFEVTDEDKEYTLCISGFYENGTRIFEKCVPISKNNAVLLELKIPEVRIIRYTLREKKRALDAGVFRVS</sequence>
<reference evidence="19 20" key="1">
    <citation type="journal article" date="2014" name="Int. J. Syst. Evol. Microbiol.">
        <title>Thermococcus paralvinellae sp. nov. and Thermococcus cleftensis sp. nov. of hyperthermophilic heterotrophs from deep-sea hydrothermal vents.</title>
        <authorList>
            <person name="Hensley S.A."/>
            <person name="Jung J.H."/>
            <person name="Park C.S."/>
            <person name="Holden J.F."/>
        </authorList>
    </citation>
    <scope>NUCLEOTIDE SEQUENCE [LARGE SCALE GENOMIC DNA]</scope>
    <source>
        <strain evidence="19 20">ES1</strain>
    </source>
</reference>
<keyword evidence="14" id="KW-0464">Manganese</keyword>
<feature type="transmembrane region" description="Helical" evidence="17">
    <location>
        <begin position="233"/>
        <end position="254"/>
    </location>
</feature>
<evidence type="ECO:0000256" key="6">
    <source>
        <dbReference type="ARBA" id="ARBA00012602"/>
    </source>
</evidence>
<dbReference type="InterPro" id="IPR048999">
    <property type="entry name" value="STT3-PglB_core"/>
</dbReference>
<evidence type="ECO:0000256" key="3">
    <source>
        <dbReference type="ARBA" id="ARBA00004651"/>
    </source>
</evidence>
<feature type="transmembrane region" description="Helical" evidence="17">
    <location>
        <begin position="97"/>
        <end position="118"/>
    </location>
</feature>
<evidence type="ECO:0000256" key="13">
    <source>
        <dbReference type="ARBA" id="ARBA00023136"/>
    </source>
</evidence>
<gene>
    <name evidence="19" type="ORF">TES1_2025</name>
</gene>
<evidence type="ECO:0000256" key="7">
    <source>
        <dbReference type="ARBA" id="ARBA00022676"/>
    </source>
</evidence>
<dbReference type="OrthoDB" id="82393at2157"/>
<evidence type="ECO:0000256" key="5">
    <source>
        <dbReference type="ARBA" id="ARBA00010810"/>
    </source>
</evidence>
<dbReference type="RefSeq" id="WP_042682581.1">
    <property type="nucleotide sequence ID" value="NZ_CP006965.1"/>
</dbReference>
<dbReference type="HOGENOM" id="CLU_355503_0_0_2"/>
<feature type="transmembrane region" description="Helical" evidence="17">
    <location>
        <begin position="153"/>
        <end position="169"/>
    </location>
</feature>
<dbReference type="EC" id="2.4.99.21" evidence="6"/>
<proteinExistence type="inferred from homology"/>
<feature type="transmembrane region" description="Helical" evidence="17">
    <location>
        <begin position="412"/>
        <end position="432"/>
    </location>
</feature>
<keyword evidence="11" id="KW-0460">Magnesium</keyword>
<dbReference type="EMBL" id="CP006965">
    <property type="protein sequence ID" value="AHF81400.1"/>
    <property type="molecule type" value="Genomic_DNA"/>
</dbReference>
<dbReference type="GO" id="GO:0005886">
    <property type="term" value="C:plasma membrane"/>
    <property type="evidence" value="ECO:0007669"/>
    <property type="project" value="UniProtKB-SubCell"/>
</dbReference>
<comment type="pathway">
    <text evidence="4">Protein modification; protein glycosylation.</text>
</comment>
<feature type="domain" description="STT3/PglB/AglB core" evidence="18">
    <location>
        <begin position="491"/>
        <end position="529"/>
    </location>
</feature>
<evidence type="ECO:0000256" key="10">
    <source>
        <dbReference type="ARBA" id="ARBA00022723"/>
    </source>
</evidence>
<evidence type="ECO:0000313" key="20">
    <source>
        <dbReference type="Proteomes" id="UP000019027"/>
    </source>
</evidence>
<evidence type="ECO:0000256" key="16">
    <source>
        <dbReference type="ARBA" id="ARBA00034066"/>
    </source>
</evidence>
<dbReference type="PANTHER" id="PTHR13872">
    <property type="entry name" value="DOLICHYL-DIPHOSPHOOLIGOSACCHARIDE--PROTEIN GLYCOSYLTRANSFERASE SUBUNIT"/>
    <property type="match status" value="1"/>
</dbReference>
<keyword evidence="8 19" id="KW-0808">Transferase</keyword>
<comment type="cofactor">
    <cofactor evidence="1">
        <name>Mn(2+)</name>
        <dbReference type="ChEBI" id="CHEBI:29035"/>
    </cofactor>
</comment>
<keyword evidence="7" id="KW-0328">Glycosyltransferase</keyword>
<evidence type="ECO:0000256" key="1">
    <source>
        <dbReference type="ARBA" id="ARBA00001936"/>
    </source>
</evidence>
<dbReference type="KEGG" id="ths:TES1_2025"/>
<evidence type="ECO:0000256" key="11">
    <source>
        <dbReference type="ARBA" id="ARBA00022842"/>
    </source>
</evidence>
<keyword evidence="13 17" id="KW-0472">Membrane</keyword>
<feature type="transmembrane region" description="Helical" evidence="17">
    <location>
        <begin position="313"/>
        <end position="330"/>
    </location>
</feature>